<comment type="catalytic activity">
    <reaction evidence="10 11">
        <text>a CDP-1,2-diacyl-sn-glycerol + sn-glycerol 3-phosphate = a 1,2-diacyl-sn-glycero-3-phospho-(1'-sn-glycero-3'-phosphate) + CMP + H(+)</text>
        <dbReference type="Rhea" id="RHEA:12593"/>
        <dbReference type="ChEBI" id="CHEBI:15378"/>
        <dbReference type="ChEBI" id="CHEBI:57597"/>
        <dbReference type="ChEBI" id="CHEBI:58332"/>
        <dbReference type="ChEBI" id="CHEBI:60110"/>
        <dbReference type="ChEBI" id="CHEBI:60377"/>
        <dbReference type="EC" id="2.7.8.5"/>
    </reaction>
</comment>
<dbReference type="EMBL" id="PZQS01000001">
    <property type="protein sequence ID" value="PVD39134.1"/>
    <property type="molecule type" value="Genomic_DNA"/>
</dbReference>
<evidence type="ECO:0000256" key="7">
    <source>
        <dbReference type="ARBA" id="ARBA00023098"/>
    </source>
</evidence>
<dbReference type="GO" id="GO:0005524">
    <property type="term" value="F:ATP binding"/>
    <property type="evidence" value="ECO:0007669"/>
    <property type="project" value="UniProtKB-KW"/>
</dbReference>
<dbReference type="InterPro" id="IPR001736">
    <property type="entry name" value="PLipase_D/transphosphatidylase"/>
</dbReference>
<evidence type="ECO:0000256" key="3">
    <source>
        <dbReference type="ARBA" id="ARBA00010682"/>
    </source>
</evidence>
<dbReference type="STRING" id="400727.A0A2T7Q0D2"/>
<protein>
    <recommendedName>
        <fullName evidence="11">CDP-diacylglycerol--glycerol-3-phosphate 3-phosphatidyltransferase</fullName>
        <ecNumber evidence="11">2.7.8.5</ecNumber>
    </recommendedName>
</protein>
<dbReference type="UniPathway" id="UPA00084">
    <property type="reaction ID" value="UER00503"/>
</dbReference>
<dbReference type="PANTHER" id="PTHR12586">
    <property type="entry name" value="CDP-DIACYLGLYCEROL--SERINE O-PHOSPHATIDYLTRANSFERASE"/>
    <property type="match status" value="1"/>
</dbReference>
<comment type="pathway">
    <text evidence="2 11">Phospholipid metabolism; phosphatidylglycerol biosynthesis; phosphatidylglycerol from CDP-diacylglycerol: step 1/2.</text>
</comment>
<evidence type="ECO:0000256" key="5">
    <source>
        <dbReference type="ARBA" id="ARBA00022679"/>
    </source>
</evidence>
<evidence type="ECO:0000256" key="8">
    <source>
        <dbReference type="ARBA" id="ARBA00023209"/>
    </source>
</evidence>
<evidence type="ECO:0000256" key="10">
    <source>
        <dbReference type="ARBA" id="ARBA00048586"/>
    </source>
</evidence>
<comment type="caution">
    <text evidence="13">The sequence shown here is derived from an EMBL/GenBank/DDBJ whole genome shotgun (WGS) entry which is preliminary data.</text>
</comment>
<dbReference type="Gene3D" id="3.30.870.10">
    <property type="entry name" value="Endonuclease Chain A"/>
    <property type="match status" value="2"/>
</dbReference>
<dbReference type="PROSITE" id="PS50035">
    <property type="entry name" value="PLD"/>
    <property type="match status" value="1"/>
</dbReference>
<feature type="domain" description="PLD phosphodiesterase" evidence="12">
    <location>
        <begin position="194"/>
        <end position="220"/>
    </location>
</feature>
<keyword evidence="8 11" id="KW-0594">Phospholipid biosynthesis</keyword>
<evidence type="ECO:0000256" key="9">
    <source>
        <dbReference type="ARBA" id="ARBA00023264"/>
    </source>
</evidence>
<evidence type="ECO:0000256" key="2">
    <source>
        <dbReference type="ARBA" id="ARBA00005042"/>
    </source>
</evidence>
<dbReference type="OrthoDB" id="10250191at2759"/>
<reference evidence="13 14" key="1">
    <citation type="submission" date="2018-04" db="EMBL/GenBank/DDBJ databases">
        <title>The genome of golden apple snail Pomacea canaliculata provides insight into stress tolerance and invasive adaptation.</title>
        <authorList>
            <person name="Liu C."/>
            <person name="Liu B."/>
            <person name="Ren Y."/>
            <person name="Zhang Y."/>
            <person name="Wang H."/>
            <person name="Li S."/>
            <person name="Jiang F."/>
            <person name="Yin L."/>
            <person name="Zhang G."/>
            <person name="Qian W."/>
            <person name="Fan W."/>
        </authorList>
    </citation>
    <scope>NUCLEOTIDE SEQUENCE [LARGE SCALE GENOMIC DNA]</scope>
    <source>
        <strain evidence="13">SZHN2017</strain>
        <tissue evidence="13">Muscle</tissue>
    </source>
</reference>
<evidence type="ECO:0000256" key="4">
    <source>
        <dbReference type="ARBA" id="ARBA00022516"/>
    </source>
</evidence>
<proteinExistence type="inferred from homology"/>
<dbReference type="PIRSF" id="PIRSF000850">
    <property type="entry name" value="Phospholipase_D_PSS"/>
    <property type="match status" value="1"/>
</dbReference>
<accession>A0A2T7Q0D2</accession>
<keyword evidence="7 11" id="KW-0443">Lipid metabolism</keyword>
<evidence type="ECO:0000256" key="6">
    <source>
        <dbReference type="ARBA" id="ARBA00022737"/>
    </source>
</evidence>
<evidence type="ECO:0000256" key="11">
    <source>
        <dbReference type="RuleBase" id="RU365024"/>
    </source>
</evidence>
<dbReference type="Proteomes" id="UP000245119">
    <property type="component" value="Linkage Group LG1"/>
</dbReference>
<evidence type="ECO:0000259" key="12">
    <source>
        <dbReference type="PROSITE" id="PS50035"/>
    </source>
</evidence>
<dbReference type="GO" id="GO:0008444">
    <property type="term" value="F:CDP-diacylglycerol-glycerol-3-phosphate 3-phosphatidyltransferase activity"/>
    <property type="evidence" value="ECO:0007669"/>
    <property type="project" value="UniProtKB-EC"/>
</dbReference>
<dbReference type="GO" id="GO:0005739">
    <property type="term" value="C:mitochondrion"/>
    <property type="evidence" value="ECO:0007669"/>
    <property type="project" value="UniProtKB-SubCell"/>
</dbReference>
<keyword evidence="6" id="KW-0677">Repeat</keyword>
<dbReference type="CDD" id="cd09135">
    <property type="entry name" value="PLDc_PGS1_euk_1"/>
    <property type="match status" value="1"/>
</dbReference>
<keyword evidence="11" id="KW-0547">Nucleotide-binding</keyword>
<dbReference type="EC" id="2.7.8.5" evidence="11"/>
<dbReference type="InterPro" id="IPR016270">
    <property type="entry name" value="PGS1"/>
</dbReference>
<gene>
    <name evidence="13" type="ORF">C0Q70_01762</name>
</gene>
<keyword evidence="11" id="KW-0067">ATP-binding</keyword>
<dbReference type="GO" id="GO:0032049">
    <property type="term" value="P:cardiolipin biosynthetic process"/>
    <property type="evidence" value="ECO:0007669"/>
    <property type="project" value="InterPro"/>
</dbReference>
<evidence type="ECO:0000256" key="1">
    <source>
        <dbReference type="ARBA" id="ARBA00003537"/>
    </source>
</evidence>
<dbReference type="PANTHER" id="PTHR12586:SF1">
    <property type="entry name" value="CDP-DIACYLGLYCEROL--GLYCEROL-3-PHOSPHATE 3-PHOSPHATIDYLTRANSFERASE, MITOCHONDRIAL"/>
    <property type="match status" value="1"/>
</dbReference>
<dbReference type="SUPFAM" id="SSF56024">
    <property type="entry name" value="Phospholipase D/nuclease"/>
    <property type="match status" value="1"/>
</dbReference>
<keyword evidence="9 11" id="KW-1208">Phospholipid metabolism</keyword>
<comment type="subcellular location">
    <subcellularLocation>
        <location evidence="11">Mitochondrion</location>
    </subcellularLocation>
</comment>
<dbReference type="AlphaFoldDB" id="A0A2T7Q0D2"/>
<comment type="similarity">
    <text evidence="3 11">Belongs to the CDP-alcohol phosphatidyltransferase class-II family.</text>
</comment>
<name>A0A2T7Q0D2_POMCA</name>
<organism evidence="13 14">
    <name type="scientific">Pomacea canaliculata</name>
    <name type="common">Golden apple snail</name>
    <dbReference type="NCBI Taxonomy" id="400727"/>
    <lineage>
        <taxon>Eukaryota</taxon>
        <taxon>Metazoa</taxon>
        <taxon>Spiralia</taxon>
        <taxon>Lophotrochozoa</taxon>
        <taxon>Mollusca</taxon>
        <taxon>Gastropoda</taxon>
        <taxon>Caenogastropoda</taxon>
        <taxon>Architaenioglossa</taxon>
        <taxon>Ampullarioidea</taxon>
        <taxon>Ampullariidae</taxon>
        <taxon>Pomacea</taxon>
    </lineage>
</organism>
<sequence length="510" mass="57986">MPYPWRGSRMLILMGNVQTLVKRFLGTGTTSDASALEADIASSAENQVSNAFSSSTYQYFSWIGQHAPCFPICGDQVQVLTEPTQFFEVLKVKARKAKRRITLASLYLGTGPLEKELVSSIHEACKNAAIMKNSDFEVNILLDVTRGSRGKINSRTMLQGLIKEFPHLVSVSLYHTPDLRGLLRKIVPERFNETIGLTHLKVYLVDNSLIISGANLSENYFTNRQDRYILFSDCKRMADFFHELVKAVASFSFSLQPDDTLKLHKMCSVHPYKGDDMKFKLAARDRISDVLQRHMQTQQKLWQGNGDMKSPTNGSAGPHLPQVSGVQNGGNIADKNDTWVYPLVQMGPIGVLHDEQVTLQLLRESSKDDEILLASGYFNLTDHYMEVILQESLARYRLLMASPEVNGFYGAKGIAGYVPSAYVYIARQFFQEVQAYKQAQRIQLFEYFRDKWTFHVKGLWYYLPEQTMPSLTLIGSPNFGYRSVYRDLECQVAMVTDNQNLQKQLKEVEW</sequence>
<keyword evidence="4 11" id="KW-0444">Lipid biosynthesis</keyword>
<dbReference type="CDD" id="cd09137">
    <property type="entry name" value="PLDc_PGS1_euk_2"/>
    <property type="match status" value="1"/>
</dbReference>
<evidence type="ECO:0000313" key="13">
    <source>
        <dbReference type="EMBL" id="PVD39134.1"/>
    </source>
</evidence>
<keyword evidence="14" id="KW-1185">Reference proteome</keyword>
<keyword evidence="5 11" id="KW-0808">Transferase</keyword>
<keyword evidence="11" id="KW-0496">Mitochondrion</keyword>
<comment type="function">
    <text evidence="1 11">Functions in the biosynthesis of the anionic phospholipids phosphatidylglycerol and cardiolipin.</text>
</comment>
<evidence type="ECO:0000313" key="14">
    <source>
        <dbReference type="Proteomes" id="UP000245119"/>
    </source>
</evidence>